<dbReference type="Proteomes" id="UP001355298">
    <property type="component" value="Unassembled WGS sequence"/>
</dbReference>
<organism evidence="1 2">
    <name type="scientific">Flagellimonas halotolerans</name>
    <dbReference type="NCBI Taxonomy" id="3112164"/>
    <lineage>
        <taxon>Bacteria</taxon>
        <taxon>Pseudomonadati</taxon>
        <taxon>Bacteroidota</taxon>
        <taxon>Flavobacteriia</taxon>
        <taxon>Flavobacteriales</taxon>
        <taxon>Flavobacteriaceae</taxon>
        <taxon>Flagellimonas</taxon>
    </lineage>
</organism>
<gene>
    <name evidence="1" type="ORF">VOP03_08885</name>
</gene>
<proteinExistence type="predicted"/>
<keyword evidence="2" id="KW-1185">Reference proteome</keyword>
<comment type="caution">
    <text evidence="1">The sequence shown here is derived from an EMBL/GenBank/DDBJ whole genome shotgun (WGS) entry which is preliminary data.</text>
</comment>
<evidence type="ECO:0008006" key="3">
    <source>
        <dbReference type="Google" id="ProtNLM"/>
    </source>
</evidence>
<sequence>MAQNHRFKKASQKEISLYTLLGESLCAVQILEDALSHSIIIKKTEPEQKKEAEQLLKKHQFYTFGKAINIAIKESLLPKPLEIELSKFLDERNWLIHDSITDNKEKVRSDDYFSKLFERIKAITLKAHKLQISIEQHLIEYAEKKGRDMSMVKSAINRYYDS</sequence>
<name>A0ABU6IR45_9FLAO</name>
<evidence type="ECO:0000313" key="2">
    <source>
        <dbReference type="Proteomes" id="UP001355298"/>
    </source>
</evidence>
<protein>
    <recommendedName>
        <fullName evidence="3">DUF4145 domain-containing protein</fullName>
    </recommendedName>
</protein>
<evidence type="ECO:0000313" key="1">
    <source>
        <dbReference type="EMBL" id="MEC4265458.1"/>
    </source>
</evidence>
<dbReference type="EMBL" id="JAYMGW010000006">
    <property type="protein sequence ID" value="MEC4265458.1"/>
    <property type="molecule type" value="Genomic_DNA"/>
</dbReference>
<accession>A0ABU6IR45</accession>
<dbReference type="RefSeq" id="WP_326278486.1">
    <property type="nucleotide sequence ID" value="NZ_JAYKYV010000006.1"/>
</dbReference>
<reference evidence="1 2" key="1">
    <citation type="submission" date="2024-01" db="EMBL/GenBank/DDBJ databases">
        <title>The strains designed SYSU M86414 and SYSU M84420 isolated from the marine sediment in San Sha City (Hainan Province, China).</title>
        <authorList>
            <person name="Guo D."/>
        </authorList>
    </citation>
    <scope>NUCLEOTIDE SEQUENCE [LARGE SCALE GENOMIC DNA]</scope>
    <source>
        <strain evidence="1 2">SYSU M84420</strain>
    </source>
</reference>